<evidence type="ECO:0000256" key="2">
    <source>
        <dbReference type="ARBA" id="ARBA00006683"/>
    </source>
</evidence>
<feature type="transmembrane region" description="Helical" evidence="8">
    <location>
        <begin position="408"/>
        <end position="428"/>
    </location>
</feature>
<dbReference type="InterPro" id="IPR003856">
    <property type="entry name" value="LPS_length_determ_N"/>
</dbReference>
<evidence type="ECO:0000256" key="3">
    <source>
        <dbReference type="ARBA" id="ARBA00022475"/>
    </source>
</evidence>
<reference evidence="11 12" key="1">
    <citation type="submission" date="2016-10" db="EMBL/GenBank/DDBJ databases">
        <title>Complete Genome Sequence of Peptococcaceae strain DCMF.</title>
        <authorList>
            <person name="Edwards R.J."/>
            <person name="Holland S.I."/>
            <person name="Deshpande N.P."/>
            <person name="Wong Y.K."/>
            <person name="Ertan H."/>
            <person name="Manefield M."/>
            <person name="Russell T.L."/>
            <person name="Lee M.J."/>
        </authorList>
    </citation>
    <scope>NUCLEOTIDE SEQUENCE [LARGE SCALE GENOMIC DNA]</scope>
    <source>
        <strain evidence="11 12">DCMF</strain>
    </source>
</reference>
<name>A0A3G1KU50_FORW1</name>
<feature type="domain" description="Tyrosine-protein kinase G-rich" evidence="10">
    <location>
        <begin position="354"/>
        <end position="428"/>
    </location>
</feature>
<feature type="transmembrane region" description="Helical" evidence="8">
    <location>
        <begin position="28"/>
        <end position="53"/>
    </location>
</feature>
<feature type="coiled-coil region" evidence="7">
    <location>
        <begin position="171"/>
        <end position="205"/>
    </location>
</feature>
<dbReference type="AlphaFoldDB" id="A0A3G1KU50"/>
<evidence type="ECO:0000256" key="8">
    <source>
        <dbReference type="SAM" id="Phobius"/>
    </source>
</evidence>
<keyword evidence="7" id="KW-0175">Coiled coil</keyword>
<comment type="similarity">
    <text evidence="2">Belongs to the CpsC/CapA family.</text>
</comment>
<evidence type="ECO:0008006" key="13">
    <source>
        <dbReference type="Google" id="ProtNLM"/>
    </source>
</evidence>
<dbReference type="GO" id="GO:0004713">
    <property type="term" value="F:protein tyrosine kinase activity"/>
    <property type="evidence" value="ECO:0007669"/>
    <property type="project" value="TreeGrafter"/>
</dbReference>
<dbReference type="InterPro" id="IPR032807">
    <property type="entry name" value="GNVR"/>
</dbReference>
<evidence type="ECO:0000256" key="7">
    <source>
        <dbReference type="SAM" id="Coils"/>
    </source>
</evidence>
<protein>
    <recommendedName>
        <fullName evidence="13">Polysaccharide chain length determinant N-terminal domain-containing protein</fullName>
    </recommendedName>
</protein>
<dbReference type="PANTHER" id="PTHR32309">
    <property type="entry name" value="TYROSINE-PROTEIN KINASE"/>
    <property type="match status" value="1"/>
</dbReference>
<feature type="domain" description="Polysaccharide chain length determinant N-terminal" evidence="9">
    <location>
        <begin position="12"/>
        <end position="112"/>
    </location>
</feature>
<gene>
    <name evidence="11" type="ORF">DCMF_15235</name>
</gene>
<keyword evidence="3" id="KW-1003">Cell membrane</keyword>
<dbReference type="GO" id="GO:0005886">
    <property type="term" value="C:plasma membrane"/>
    <property type="evidence" value="ECO:0007669"/>
    <property type="project" value="UniProtKB-SubCell"/>
</dbReference>
<evidence type="ECO:0000259" key="9">
    <source>
        <dbReference type="Pfam" id="PF02706"/>
    </source>
</evidence>
<proteinExistence type="inferred from homology"/>
<keyword evidence="4 8" id="KW-0812">Transmembrane</keyword>
<dbReference type="Pfam" id="PF02706">
    <property type="entry name" value="Wzz"/>
    <property type="match status" value="1"/>
</dbReference>
<dbReference type="EMBL" id="CP017634">
    <property type="protein sequence ID" value="ATW25947.1"/>
    <property type="molecule type" value="Genomic_DNA"/>
</dbReference>
<dbReference type="KEGG" id="fwa:DCMF_15235"/>
<keyword evidence="5 8" id="KW-1133">Transmembrane helix</keyword>
<accession>A0A3G1KU50</accession>
<keyword evidence="6 8" id="KW-0472">Membrane</keyword>
<evidence type="ECO:0000256" key="5">
    <source>
        <dbReference type="ARBA" id="ARBA00022989"/>
    </source>
</evidence>
<evidence type="ECO:0000313" key="12">
    <source>
        <dbReference type="Proteomes" id="UP000323521"/>
    </source>
</evidence>
<dbReference type="PANTHER" id="PTHR32309:SF13">
    <property type="entry name" value="FERRIC ENTEROBACTIN TRANSPORT PROTEIN FEPE"/>
    <property type="match status" value="1"/>
</dbReference>
<evidence type="ECO:0000313" key="11">
    <source>
        <dbReference type="EMBL" id="ATW25947.1"/>
    </source>
</evidence>
<organism evidence="11 12">
    <name type="scientific">Formimonas warabiya</name>
    <dbReference type="NCBI Taxonomy" id="1761012"/>
    <lineage>
        <taxon>Bacteria</taxon>
        <taxon>Bacillati</taxon>
        <taxon>Bacillota</taxon>
        <taxon>Clostridia</taxon>
        <taxon>Eubacteriales</taxon>
        <taxon>Peptococcaceae</taxon>
        <taxon>Candidatus Formimonas</taxon>
    </lineage>
</organism>
<dbReference type="Pfam" id="PF13807">
    <property type="entry name" value="GNVR"/>
    <property type="match status" value="1"/>
</dbReference>
<sequence length="458" mass="50894">MEQTQQEIDQVEEIDLRQYISVLLKWKWMILLFSLGCVLTSYIVSAFILTPVYETTSVLMATQPNYERVYREENGSLESTVDSFSRMPTLNLNTFTGQFKNTEILNNVIKKLHLEEEGYSAKTLAQKITVTGNEETNMIEVKVINTDAALATSIANTLVDEFYAFLFTSNQKQAKEAVAYLASQLKQTEDELKKTTEAYQEGKAQARNSDSLEKELMSKTDILTTSNAQLLQSQVLLEQLIAGKNRLEENLANTPAKLQTNSWNDGNRETGDINADGIEDLTGENGTAADGGSMVTEEINPVYLELVKSLNDKDAEIAQTRAQIIGTQKNIGLLEKEISDLQAELSKKQLEEATVKRKMDSLENAYTVLNSKIIETEIAKSADFGRMNLTLVSPAYFPSTPVKPNKQLNMAIAAILGLMGGVLIAFVLEFFDDTVKTADDLKKLMDVPVLATIPTGRH</sequence>
<evidence type="ECO:0000259" key="10">
    <source>
        <dbReference type="Pfam" id="PF13807"/>
    </source>
</evidence>
<evidence type="ECO:0000256" key="6">
    <source>
        <dbReference type="ARBA" id="ARBA00023136"/>
    </source>
</evidence>
<keyword evidence="12" id="KW-1185">Reference proteome</keyword>
<comment type="subcellular location">
    <subcellularLocation>
        <location evidence="1">Cell membrane</location>
        <topology evidence="1">Multi-pass membrane protein</topology>
    </subcellularLocation>
</comment>
<evidence type="ECO:0000256" key="1">
    <source>
        <dbReference type="ARBA" id="ARBA00004651"/>
    </source>
</evidence>
<dbReference type="RefSeq" id="WP_214658632.1">
    <property type="nucleotide sequence ID" value="NZ_CP017634.1"/>
</dbReference>
<evidence type="ECO:0000256" key="4">
    <source>
        <dbReference type="ARBA" id="ARBA00022692"/>
    </source>
</evidence>
<feature type="coiled-coil region" evidence="7">
    <location>
        <begin position="324"/>
        <end position="365"/>
    </location>
</feature>
<dbReference type="InterPro" id="IPR050445">
    <property type="entry name" value="Bact_polysacc_biosynth/exp"/>
</dbReference>
<dbReference type="Proteomes" id="UP000323521">
    <property type="component" value="Chromosome"/>
</dbReference>